<gene>
    <name evidence="2" type="ORF">EAS56_34150</name>
    <name evidence="1" type="ORF">XH91_38150</name>
</gene>
<dbReference type="InterPro" id="IPR002347">
    <property type="entry name" value="SDR_fam"/>
</dbReference>
<protein>
    <submittedName>
        <fullName evidence="2">SDR family NAD(P)-dependent oxidoreductase</fullName>
    </submittedName>
</protein>
<dbReference type="Pfam" id="PF00106">
    <property type="entry name" value="adh_short"/>
    <property type="match status" value="1"/>
</dbReference>
<keyword evidence="4" id="KW-1185">Reference proteome</keyword>
<sequence length="102" mass="11036">MSSEVRFVVAVSCAGGAGGRTRPMRDVAVVTGAGRGIGRAIADALGKANFTVAHVSPEDLEQEPIPAPDRYYRYDVFRDRETMRCWPGLRESSASHLPGQQC</sequence>
<dbReference type="AlphaFoldDB" id="A0AAE5X9J8"/>
<evidence type="ECO:0000313" key="1">
    <source>
        <dbReference type="EMBL" id="QAU51093.1"/>
    </source>
</evidence>
<evidence type="ECO:0000313" key="3">
    <source>
        <dbReference type="Proteomes" id="UP000288972"/>
    </source>
</evidence>
<dbReference type="InterPro" id="IPR036291">
    <property type="entry name" value="NAD(P)-bd_dom_sf"/>
</dbReference>
<dbReference type="SUPFAM" id="SSF51735">
    <property type="entry name" value="NAD(P)-binding Rossmann-fold domains"/>
    <property type="match status" value="1"/>
</dbReference>
<dbReference type="Proteomes" id="UP000290401">
    <property type="component" value="Unassembled WGS sequence"/>
</dbReference>
<reference evidence="2 4" key="2">
    <citation type="submission" date="2018-10" db="EMBL/GenBank/DDBJ databases">
        <title>Bradyrhizobium sp. nov., effective nodules isolated from peanut in China.</title>
        <authorList>
            <person name="Li Y."/>
        </authorList>
    </citation>
    <scope>NUCLEOTIDE SEQUENCE [LARGE SCALE GENOMIC DNA]</scope>
    <source>
        <strain evidence="2 4">CCBAU 53426</strain>
    </source>
</reference>
<dbReference type="EMBL" id="CP030054">
    <property type="protein sequence ID" value="QAU51093.1"/>
    <property type="molecule type" value="Genomic_DNA"/>
</dbReference>
<accession>A0AAE5X9J8</accession>
<geneLocation type="plasmid" evidence="1 3">
    <name>unnamed1</name>
</geneLocation>
<evidence type="ECO:0000313" key="2">
    <source>
        <dbReference type="EMBL" id="RXH06512.1"/>
    </source>
</evidence>
<dbReference type="Proteomes" id="UP000288972">
    <property type="component" value="Plasmid unnamed1"/>
</dbReference>
<reference evidence="1 3" key="1">
    <citation type="submission" date="2018-06" db="EMBL/GenBank/DDBJ databases">
        <title>Comparative genomics of rhizobia nodulating Arachis hypogaea in China.</title>
        <authorList>
            <person name="Li Y."/>
        </authorList>
    </citation>
    <scope>NUCLEOTIDE SEQUENCE [LARGE SCALE GENOMIC DNA]</scope>
    <source>
        <strain evidence="1 3">CCBAU 51670</strain>
        <plasmid evidence="1 3">unnamed1</plasmid>
    </source>
</reference>
<dbReference type="EMBL" id="RDQZ01000043">
    <property type="protein sequence ID" value="RXH06512.1"/>
    <property type="molecule type" value="Genomic_DNA"/>
</dbReference>
<dbReference type="Gene3D" id="3.40.50.720">
    <property type="entry name" value="NAD(P)-binding Rossmann-like Domain"/>
    <property type="match status" value="1"/>
</dbReference>
<keyword evidence="1" id="KW-0614">Plasmid</keyword>
<organism evidence="1 3">
    <name type="scientific">Bradyrhizobium guangzhouense</name>
    <dbReference type="NCBI Taxonomy" id="1325095"/>
    <lineage>
        <taxon>Bacteria</taxon>
        <taxon>Pseudomonadati</taxon>
        <taxon>Pseudomonadota</taxon>
        <taxon>Alphaproteobacteria</taxon>
        <taxon>Hyphomicrobiales</taxon>
        <taxon>Nitrobacteraceae</taxon>
        <taxon>Bradyrhizobium</taxon>
    </lineage>
</organism>
<dbReference type="KEGG" id="bgz:XH91_38150"/>
<evidence type="ECO:0000313" key="4">
    <source>
        <dbReference type="Proteomes" id="UP000290401"/>
    </source>
</evidence>
<name>A0AAE5X9J8_9BRAD</name>
<proteinExistence type="predicted"/>